<reference evidence="1" key="1">
    <citation type="journal article" date="2015" name="ISME J.">
        <title>Draft Genome Sequence of Streptomyces incarnatus NRRL8089, which Produces the Nucleoside Antibiotic Sinefungin.</title>
        <authorList>
            <person name="Oshima K."/>
            <person name="Hattori M."/>
            <person name="Shimizu H."/>
            <person name="Fukuda K."/>
            <person name="Nemoto M."/>
            <person name="Inagaki K."/>
            <person name="Tamura T."/>
        </authorList>
    </citation>
    <scope>NUCLEOTIDE SEQUENCE</scope>
    <source>
        <strain evidence="1">FACHB-1375</strain>
    </source>
</reference>
<reference evidence="1" key="2">
    <citation type="submission" date="2020-08" db="EMBL/GenBank/DDBJ databases">
        <authorList>
            <person name="Chen M."/>
            <person name="Teng W."/>
            <person name="Zhao L."/>
            <person name="Hu C."/>
            <person name="Zhou Y."/>
            <person name="Han B."/>
            <person name="Song L."/>
            <person name="Shu W."/>
        </authorList>
    </citation>
    <scope>NUCLEOTIDE SEQUENCE</scope>
    <source>
        <strain evidence="1">FACHB-1375</strain>
    </source>
</reference>
<dbReference type="AlphaFoldDB" id="A0A926VE63"/>
<accession>A0A926VE63</accession>
<protein>
    <submittedName>
        <fullName evidence="1">Uncharacterized protein</fullName>
    </submittedName>
</protein>
<proteinExistence type="predicted"/>
<keyword evidence="2" id="KW-1185">Reference proteome</keyword>
<dbReference type="EMBL" id="JACJPW010000033">
    <property type="protein sequence ID" value="MBD2182230.1"/>
    <property type="molecule type" value="Genomic_DNA"/>
</dbReference>
<comment type="caution">
    <text evidence="1">The sequence shown here is derived from an EMBL/GenBank/DDBJ whole genome shotgun (WGS) entry which is preliminary data.</text>
</comment>
<evidence type="ECO:0000313" key="2">
    <source>
        <dbReference type="Proteomes" id="UP000641646"/>
    </source>
</evidence>
<evidence type="ECO:0000313" key="1">
    <source>
        <dbReference type="EMBL" id="MBD2182230.1"/>
    </source>
</evidence>
<organism evidence="1 2">
    <name type="scientific">Aerosakkonema funiforme FACHB-1375</name>
    <dbReference type="NCBI Taxonomy" id="2949571"/>
    <lineage>
        <taxon>Bacteria</taxon>
        <taxon>Bacillati</taxon>
        <taxon>Cyanobacteriota</taxon>
        <taxon>Cyanophyceae</taxon>
        <taxon>Oscillatoriophycideae</taxon>
        <taxon>Aerosakkonematales</taxon>
        <taxon>Aerosakkonemataceae</taxon>
        <taxon>Aerosakkonema</taxon>
    </lineage>
</organism>
<gene>
    <name evidence="1" type="ORF">H6G03_14160</name>
</gene>
<name>A0A926VE63_9CYAN</name>
<dbReference type="Proteomes" id="UP000641646">
    <property type="component" value="Unassembled WGS sequence"/>
</dbReference>
<dbReference type="RefSeq" id="WP_190465041.1">
    <property type="nucleotide sequence ID" value="NZ_JACJPW010000033.1"/>
</dbReference>
<sequence length="209" mass="23550">MASETRYSEYSPDFTAQAEHDLVQALLQDETTYCWNTTHPESEAYFAELEKAFVLDDWLEVDVEARSQTLFAHLDRLWVEKVPDNVEALALDLPILGALYQRFASRVPQVTLETIAKQAKNLMSTNLCLAERLVKCVQQLALGWEEEDLLVMARPLAYAMRGAETEAIESVLGTVRGVPFAELSKMEQARLSLAIARYAFAELESRGDS</sequence>